<keyword evidence="5 13" id="KW-0067">ATP-binding</keyword>
<dbReference type="RefSeq" id="WP_066479022.1">
    <property type="nucleotide sequence ID" value="NZ_BCNT01000009.1"/>
</dbReference>
<dbReference type="SUPFAM" id="SSF90123">
    <property type="entry name" value="ABC transporter transmembrane region"/>
    <property type="match status" value="1"/>
</dbReference>
<feature type="transmembrane region" description="Helical" evidence="9">
    <location>
        <begin position="159"/>
        <end position="185"/>
    </location>
</feature>
<keyword evidence="6 9" id="KW-1133">Transmembrane helix</keyword>
<dbReference type="PROSITE" id="PS00211">
    <property type="entry name" value="ABC_TRANSPORTER_1"/>
    <property type="match status" value="1"/>
</dbReference>
<dbReference type="SUPFAM" id="SSF55874">
    <property type="entry name" value="ATPase domain of HSP90 chaperone/DNA topoisomerase II/histidine kinase"/>
    <property type="match status" value="1"/>
</dbReference>
<evidence type="ECO:0000256" key="2">
    <source>
        <dbReference type="ARBA" id="ARBA00022475"/>
    </source>
</evidence>
<feature type="domain" description="ABC transmembrane type-1" evidence="12">
    <location>
        <begin position="34"/>
        <end position="336"/>
    </location>
</feature>
<comment type="subcellular location">
    <subcellularLocation>
        <location evidence="1">Cell membrane</location>
        <topology evidence="1">Multi-pass membrane protein</topology>
    </subcellularLocation>
</comment>
<dbReference type="PROSITE" id="PS50893">
    <property type="entry name" value="ABC_TRANSPORTER_2"/>
    <property type="match status" value="1"/>
</dbReference>
<dbReference type="Gene3D" id="3.30.565.10">
    <property type="entry name" value="Histidine kinase-like ATPase, C-terminal domain"/>
    <property type="match status" value="1"/>
</dbReference>
<evidence type="ECO:0000256" key="7">
    <source>
        <dbReference type="ARBA" id="ARBA00023136"/>
    </source>
</evidence>
<dbReference type="Pfam" id="PF00072">
    <property type="entry name" value="Response_reg"/>
    <property type="match status" value="1"/>
</dbReference>
<comment type="caution">
    <text evidence="13">The sequence shown here is derived from an EMBL/GenBank/DDBJ whole genome shotgun (WGS) entry which is preliminary data.</text>
</comment>
<dbReference type="SUPFAM" id="SSF52172">
    <property type="entry name" value="CheY-like"/>
    <property type="match status" value="1"/>
</dbReference>
<dbReference type="InterPro" id="IPR003593">
    <property type="entry name" value="AAA+_ATPase"/>
</dbReference>
<keyword evidence="8" id="KW-0597">Phosphoprotein</keyword>
<gene>
    <name evidence="13" type="ORF">ACFSW6_18545</name>
</gene>
<dbReference type="InterPro" id="IPR027417">
    <property type="entry name" value="P-loop_NTPase"/>
</dbReference>
<dbReference type="SMART" id="SM00382">
    <property type="entry name" value="AAA"/>
    <property type="match status" value="1"/>
</dbReference>
<feature type="transmembrane region" description="Helical" evidence="9">
    <location>
        <begin position="82"/>
        <end position="102"/>
    </location>
</feature>
<dbReference type="PROSITE" id="PS50110">
    <property type="entry name" value="RESPONSE_REGULATORY"/>
    <property type="match status" value="1"/>
</dbReference>
<evidence type="ECO:0000256" key="5">
    <source>
        <dbReference type="ARBA" id="ARBA00022840"/>
    </source>
</evidence>
<evidence type="ECO:0000313" key="13">
    <source>
        <dbReference type="EMBL" id="MFD2756073.1"/>
    </source>
</evidence>
<dbReference type="InterPro" id="IPR011006">
    <property type="entry name" value="CheY-like_superfamily"/>
</dbReference>
<name>A0ABW5UT20_9BURK</name>
<dbReference type="CDD" id="cd18582">
    <property type="entry name" value="ABC_6TM_ATM1_ABCB7"/>
    <property type="match status" value="1"/>
</dbReference>
<organism evidence="13 14">
    <name type="scientific">Comamonas terrae</name>
    <dbReference type="NCBI Taxonomy" id="673548"/>
    <lineage>
        <taxon>Bacteria</taxon>
        <taxon>Pseudomonadati</taxon>
        <taxon>Pseudomonadota</taxon>
        <taxon>Betaproteobacteria</taxon>
        <taxon>Burkholderiales</taxon>
        <taxon>Comamonadaceae</taxon>
        <taxon>Comamonas</taxon>
    </lineage>
</organism>
<keyword evidence="2" id="KW-1003">Cell membrane</keyword>
<evidence type="ECO:0000256" key="4">
    <source>
        <dbReference type="ARBA" id="ARBA00022741"/>
    </source>
</evidence>
<dbReference type="Gene3D" id="3.40.50.2300">
    <property type="match status" value="1"/>
</dbReference>
<feature type="transmembrane region" description="Helical" evidence="9">
    <location>
        <begin position="34"/>
        <end position="54"/>
    </location>
</feature>
<dbReference type="InterPro" id="IPR017871">
    <property type="entry name" value="ABC_transporter-like_CS"/>
</dbReference>
<dbReference type="InterPro" id="IPR036640">
    <property type="entry name" value="ABC1_TM_sf"/>
</dbReference>
<dbReference type="InterPro" id="IPR039421">
    <property type="entry name" value="Type_1_exporter"/>
</dbReference>
<dbReference type="PANTHER" id="PTHR24221">
    <property type="entry name" value="ATP-BINDING CASSETTE SUB-FAMILY B"/>
    <property type="match status" value="1"/>
</dbReference>
<feature type="transmembrane region" description="Helical" evidence="9">
    <location>
        <begin position="191"/>
        <end position="210"/>
    </location>
</feature>
<accession>A0ABW5UT20</accession>
<dbReference type="Gene3D" id="1.20.1560.10">
    <property type="entry name" value="ABC transporter type 1, transmembrane domain"/>
    <property type="match status" value="1"/>
</dbReference>
<evidence type="ECO:0000256" key="8">
    <source>
        <dbReference type="PROSITE-ProRule" id="PRU00169"/>
    </source>
</evidence>
<dbReference type="Gene3D" id="3.40.50.300">
    <property type="entry name" value="P-loop containing nucleotide triphosphate hydrolases"/>
    <property type="match status" value="1"/>
</dbReference>
<feature type="transmembrane region" description="Helical" evidence="9">
    <location>
        <begin position="276"/>
        <end position="298"/>
    </location>
</feature>
<dbReference type="PROSITE" id="PS50929">
    <property type="entry name" value="ABC_TM1F"/>
    <property type="match status" value="1"/>
</dbReference>
<dbReference type="Pfam" id="PF00005">
    <property type="entry name" value="ABC_tran"/>
    <property type="match status" value="1"/>
</dbReference>
<dbReference type="EMBL" id="JBHUMV010000009">
    <property type="protein sequence ID" value="MFD2756073.1"/>
    <property type="molecule type" value="Genomic_DNA"/>
</dbReference>
<dbReference type="GO" id="GO:0005524">
    <property type="term" value="F:ATP binding"/>
    <property type="evidence" value="ECO:0007669"/>
    <property type="project" value="UniProtKB-KW"/>
</dbReference>
<evidence type="ECO:0000313" key="14">
    <source>
        <dbReference type="Proteomes" id="UP001597463"/>
    </source>
</evidence>
<reference evidence="14" key="1">
    <citation type="journal article" date="2019" name="Int. J. Syst. Evol. Microbiol.">
        <title>The Global Catalogue of Microorganisms (GCM) 10K type strain sequencing project: providing services to taxonomists for standard genome sequencing and annotation.</title>
        <authorList>
            <consortium name="The Broad Institute Genomics Platform"/>
            <consortium name="The Broad Institute Genome Sequencing Center for Infectious Disease"/>
            <person name="Wu L."/>
            <person name="Ma J."/>
        </authorList>
    </citation>
    <scope>NUCLEOTIDE SEQUENCE [LARGE SCALE GENOMIC DNA]</scope>
    <source>
        <strain evidence="14">TISTR 1906</strain>
    </source>
</reference>
<dbReference type="Pfam" id="PF00664">
    <property type="entry name" value="ABC_membrane"/>
    <property type="match status" value="1"/>
</dbReference>
<evidence type="ECO:0000259" key="11">
    <source>
        <dbReference type="PROSITE" id="PS50893"/>
    </source>
</evidence>
<dbReference type="InterPro" id="IPR001789">
    <property type="entry name" value="Sig_transdc_resp-reg_receiver"/>
</dbReference>
<evidence type="ECO:0000256" key="3">
    <source>
        <dbReference type="ARBA" id="ARBA00022692"/>
    </source>
</evidence>
<proteinExistence type="predicted"/>
<dbReference type="Proteomes" id="UP001597463">
    <property type="component" value="Unassembled WGS sequence"/>
</dbReference>
<dbReference type="InterPro" id="IPR011527">
    <property type="entry name" value="ABC1_TM_dom"/>
</dbReference>
<feature type="modified residue" description="4-aspartylphosphate" evidence="8">
    <location>
        <position position="837"/>
    </location>
</feature>
<dbReference type="InterPro" id="IPR036890">
    <property type="entry name" value="HATPase_C_sf"/>
</dbReference>
<evidence type="ECO:0000259" key="12">
    <source>
        <dbReference type="PROSITE" id="PS50929"/>
    </source>
</evidence>
<sequence length="927" mass="101126">MPELKNTEKADAGAAPGILMELWRATWRYRRRTLAALVLLVLAKVAAVCVPLVFKRIVDLFSSPGSLASELNTGTSPLAPNGAHIIMLPVFLLVGYALLRFLSTLFTELRDLCYARVTLVTVADFAQRALAHMHRMGPRFHLQMHTGAMIRDMDRGTAGVGFLLGALLFTLLPTLVEIVSVMAIMAAGYSLWFTAIIFLTFIVYASYTTVMTRRRVLFQRRVNELDSRSNGLLLDSLVNQEAVRNNARGPQEVQRYQKARNAWVEQSVENQKALSALHLGQGAIIAFGVGAIMLFAGLEAIHGRITVGDLVLLNTYVIQICLPLNALGFLFREARDALTNAEKLRQMLALRPEIEESARATPLTVTRGEVIFEHVDFSYEPGRQVLWDVSFRIGPGQTVAVVGGSGSGKSTLARLLLRTYDPQRGRVLIDDCDISMVTLESLRAAVGVVPQDSTLFNESVAYNIAYGRPGASMVEIIEAAKAAQIDELIASLPQHFDTLVGERGLKLSGGEKQRIAIARAFLKNAPIMLLDEATSALDTRSEKAIQTQLDRLAAHRTTLVIAHRLSTIVDADHILVLDKGRIVEQGGHEELLSRRGLYAQLWDLQLQKQEFDRLERKLVRQPLNLGVLLASVVDGLGSVLEAKSIQLYTHIHPEPLRISGDPSVLSQAIWDICMHAIDATPAGGRIELRLERAGERAQLSLTDGRHLSPSDSSVQEPVSSKFDPLVLRSSIERQGGKLTIKLPTSVQGMRFSVDLPLRGTRATAAGGAALLPGQPESAGLGGVEVLIVDDSEAVRAFFESVLHAEGARTYSFSSGQQVLDWLEARPLQQWPAVLICDSSLGKEDGRQVMARIRDMEEAKGIALARRMSAIALTNSSQPNEGLIVLMSGFQSHLSKTASPSEVIAGVAALARRGGHAAVQTNEQGEQK</sequence>
<dbReference type="PANTHER" id="PTHR24221:SF654">
    <property type="entry name" value="ATP-BINDING CASSETTE SUB-FAMILY B MEMBER 6"/>
    <property type="match status" value="1"/>
</dbReference>
<evidence type="ECO:0000259" key="10">
    <source>
        <dbReference type="PROSITE" id="PS50110"/>
    </source>
</evidence>
<dbReference type="InterPro" id="IPR003439">
    <property type="entry name" value="ABC_transporter-like_ATP-bd"/>
</dbReference>
<evidence type="ECO:0000256" key="1">
    <source>
        <dbReference type="ARBA" id="ARBA00004651"/>
    </source>
</evidence>
<protein>
    <submittedName>
        <fullName evidence="13">ATP-binding cassette domain-containing protein</fullName>
    </submittedName>
</protein>
<feature type="domain" description="ABC transporter" evidence="11">
    <location>
        <begin position="370"/>
        <end position="604"/>
    </location>
</feature>
<evidence type="ECO:0000256" key="9">
    <source>
        <dbReference type="SAM" id="Phobius"/>
    </source>
</evidence>
<dbReference type="SUPFAM" id="SSF52540">
    <property type="entry name" value="P-loop containing nucleoside triphosphate hydrolases"/>
    <property type="match status" value="1"/>
</dbReference>
<keyword evidence="4" id="KW-0547">Nucleotide-binding</keyword>
<feature type="domain" description="Response regulatory" evidence="10">
    <location>
        <begin position="784"/>
        <end position="910"/>
    </location>
</feature>
<evidence type="ECO:0000256" key="6">
    <source>
        <dbReference type="ARBA" id="ARBA00022989"/>
    </source>
</evidence>
<keyword evidence="14" id="KW-1185">Reference proteome</keyword>
<keyword evidence="3 9" id="KW-0812">Transmembrane</keyword>
<keyword evidence="7 9" id="KW-0472">Membrane</keyword>
<dbReference type="SMART" id="SM00448">
    <property type="entry name" value="REC"/>
    <property type="match status" value="1"/>
</dbReference>